<dbReference type="SMART" id="SM00987">
    <property type="entry name" value="UreE_C"/>
    <property type="match status" value="1"/>
</dbReference>
<dbReference type="GO" id="GO:0004844">
    <property type="term" value="F:uracil DNA N-glycosylase activity"/>
    <property type="evidence" value="ECO:0007669"/>
    <property type="project" value="UniProtKB-EC"/>
</dbReference>
<keyword evidence="9" id="KW-0408">Iron</keyword>
<dbReference type="Gene3D" id="3.40.470.10">
    <property type="entry name" value="Uracil-DNA glycosylase-like domain"/>
    <property type="match status" value="1"/>
</dbReference>
<keyword evidence="14" id="KW-0326">Glycosidase</keyword>
<comment type="catalytic activity">
    <reaction evidence="1">
        <text>Hydrolyzes single-stranded DNA or mismatched double-stranded DNA and polynucleotides, releasing free uracil.</text>
        <dbReference type="EC" id="3.2.2.27"/>
    </reaction>
</comment>
<evidence type="ECO:0000256" key="12">
    <source>
        <dbReference type="SAM" id="MobiDB-lite"/>
    </source>
</evidence>
<protein>
    <recommendedName>
        <fullName evidence="4">Type-4 uracil-DNA glycosylase</fullName>
        <ecNumber evidence="3">3.2.2.27</ecNumber>
    </recommendedName>
</protein>
<dbReference type="SUPFAM" id="SSF52141">
    <property type="entry name" value="Uracil-DNA glycosylase-like"/>
    <property type="match status" value="1"/>
</dbReference>
<accession>A0ABW0T5N5</accession>
<keyword evidence="5" id="KW-0004">4Fe-4S</keyword>
<feature type="region of interest" description="Disordered" evidence="12">
    <location>
        <begin position="37"/>
        <end position="77"/>
    </location>
</feature>
<feature type="domain" description="Uracil-DNA glycosylase-like" evidence="13">
    <location>
        <begin position="127"/>
        <end position="278"/>
    </location>
</feature>
<gene>
    <name evidence="14" type="ORF">ACFPOD_02375</name>
</gene>
<dbReference type="InterPro" id="IPR036895">
    <property type="entry name" value="Uracil-DNA_glycosylase-like_sf"/>
</dbReference>
<evidence type="ECO:0000256" key="8">
    <source>
        <dbReference type="ARBA" id="ARBA00022801"/>
    </source>
</evidence>
<feature type="compositionally biased region" description="Basic and acidic residues" evidence="12">
    <location>
        <begin position="40"/>
        <end position="55"/>
    </location>
</feature>
<evidence type="ECO:0000256" key="10">
    <source>
        <dbReference type="ARBA" id="ARBA00023014"/>
    </source>
</evidence>
<evidence type="ECO:0000313" key="15">
    <source>
        <dbReference type="Proteomes" id="UP001596107"/>
    </source>
</evidence>
<evidence type="ECO:0000313" key="14">
    <source>
        <dbReference type="EMBL" id="MFC5583941.1"/>
    </source>
</evidence>
<dbReference type="InterPro" id="IPR005273">
    <property type="entry name" value="Ura-DNA_glyco_family4"/>
</dbReference>
<dbReference type="PANTHER" id="PTHR33693">
    <property type="entry name" value="TYPE-5 URACIL-DNA GLYCOSYLASE"/>
    <property type="match status" value="1"/>
</dbReference>
<evidence type="ECO:0000256" key="9">
    <source>
        <dbReference type="ARBA" id="ARBA00023004"/>
    </source>
</evidence>
<keyword evidence="7" id="KW-0227">DNA damage</keyword>
<evidence type="ECO:0000256" key="6">
    <source>
        <dbReference type="ARBA" id="ARBA00022723"/>
    </source>
</evidence>
<evidence type="ECO:0000256" key="11">
    <source>
        <dbReference type="ARBA" id="ARBA00023204"/>
    </source>
</evidence>
<dbReference type="PANTHER" id="PTHR33693:SF1">
    <property type="entry name" value="TYPE-4 URACIL-DNA GLYCOSYLASE"/>
    <property type="match status" value="1"/>
</dbReference>
<evidence type="ECO:0000256" key="3">
    <source>
        <dbReference type="ARBA" id="ARBA00012030"/>
    </source>
</evidence>
<sequence length="288" mass="31650">MLSFTPPTLRIPDAMDSAGLRELLTFYADAGVDEPLLDEAPDRFQETRAEAEKRAAQRQQPTQQKPVATRQPNPAAPAAVKAAVPDDAQAARAREIAKNAESLDALRDLLSTFDGCNLKTTAKNTVFADGNPQASVMFVGEAPGRDEDIQGLPFVGRSGKLLDRMLAAIGLDRTSVYISNVIPWRPPGNRDPSPLETEICRPFIERHIELVAPKVLVTLGNPSTKLLLNTQTGIMRMRGNWAMHKTPSGLDIPTMPTLHPAYLLRNPAHKKLAWQDFLQIKLKLESAH</sequence>
<keyword evidence="15" id="KW-1185">Reference proteome</keyword>
<dbReference type="InterPro" id="IPR051536">
    <property type="entry name" value="UDG_Type-4/5"/>
</dbReference>
<evidence type="ECO:0000256" key="2">
    <source>
        <dbReference type="ARBA" id="ARBA00006521"/>
    </source>
</evidence>
<evidence type="ECO:0000259" key="13">
    <source>
        <dbReference type="SMART" id="SM00986"/>
    </source>
</evidence>
<evidence type="ECO:0000256" key="5">
    <source>
        <dbReference type="ARBA" id="ARBA00022485"/>
    </source>
</evidence>
<dbReference type="NCBIfam" id="TIGR00758">
    <property type="entry name" value="UDG_fam4"/>
    <property type="match status" value="1"/>
</dbReference>
<reference evidence="15" key="1">
    <citation type="journal article" date="2019" name="Int. J. Syst. Evol. Microbiol.">
        <title>The Global Catalogue of Microorganisms (GCM) 10K type strain sequencing project: providing services to taxonomists for standard genome sequencing and annotation.</title>
        <authorList>
            <consortium name="The Broad Institute Genomics Platform"/>
            <consortium name="The Broad Institute Genome Sequencing Center for Infectious Disease"/>
            <person name="Wu L."/>
            <person name="Ma J."/>
        </authorList>
    </citation>
    <scope>NUCLEOTIDE SEQUENCE [LARGE SCALE GENOMIC DNA]</scope>
    <source>
        <strain evidence="15">JCM 3366</strain>
    </source>
</reference>
<dbReference type="Proteomes" id="UP001596107">
    <property type="component" value="Unassembled WGS sequence"/>
</dbReference>
<dbReference type="CDD" id="cd10030">
    <property type="entry name" value="UDG-F4_TTUDGA_SPO1dp_like"/>
    <property type="match status" value="1"/>
</dbReference>
<dbReference type="RefSeq" id="WP_378596111.1">
    <property type="nucleotide sequence ID" value="NZ_CP078143.1"/>
</dbReference>
<comment type="caution">
    <text evidence="14">The sequence shown here is derived from an EMBL/GenBank/DDBJ whole genome shotgun (WGS) entry which is preliminary data.</text>
</comment>
<dbReference type="EMBL" id="JBHSNB010000001">
    <property type="protein sequence ID" value="MFC5583941.1"/>
    <property type="molecule type" value="Genomic_DNA"/>
</dbReference>
<evidence type="ECO:0000256" key="7">
    <source>
        <dbReference type="ARBA" id="ARBA00022763"/>
    </source>
</evidence>
<name>A0ABW0T5N5_9HYPH</name>
<organism evidence="14 15">
    <name type="scientific">Nitratireductor kimnyeongensis</name>
    <dbReference type="NCBI Taxonomy" id="430679"/>
    <lineage>
        <taxon>Bacteria</taxon>
        <taxon>Pseudomonadati</taxon>
        <taxon>Pseudomonadota</taxon>
        <taxon>Alphaproteobacteria</taxon>
        <taxon>Hyphomicrobiales</taxon>
        <taxon>Phyllobacteriaceae</taxon>
        <taxon>Nitratireductor</taxon>
    </lineage>
</organism>
<dbReference type="Pfam" id="PF03167">
    <property type="entry name" value="UDG"/>
    <property type="match status" value="1"/>
</dbReference>
<evidence type="ECO:0000256" key="1">
    <source>
        <dbReference type="ARBA" id="ARBA00001400"/>
    </source>
</evidence>
<comment type="similarity">
    <text evidence="2">Belongs to the uracil-DNA glycosylase (UDG) superfamily. Type 4 (UDGa) family.</text>
</comment>
<proteinExistence type="inferred from homology"/>
<keyword evidence="10" id="KW-0411">Iron-sulfur</keyword>
<keyword evidence="6" id="KW-0479">Metal-binding</keyword>
<dbReference type="InterPro" id="IPR005122">
    <property type="entry name" value="Uracil-DNA_glycosylase-like"/>
</dbReference>
<dbReference type="SMART" id="SM00986">
    <property type="entry name" value="UDG"/>
    <property type="match status" value="1"/>
</dbReference>
<keyword evidence="11" id="KW-0234">DNA repair</keyword>
<dbReference type="EC" id="3.2.2.27" evidence="3"/>
<evidence type="ECO:0000256" key="4">
    <source>
        <dbReference type="ARBA" id="ARBA00019403"/>
    </source>
</evidence>
<keyword evidence="8 14" id="KW-0378">Hydrolase</keyword>